<keyword evidence="1" id="KW-1133">Transmembrane helix</keyword>
<keyword evidence="1" id="KW-0812">Transmembrane</keyword>
<reference evidence="2" key="2">
    <citation type="submission" date="2015-03" db="EMBL/GenBank/DDBJ databases">
        <authorList>
            <person name="Chow C.-E.T."/>
            <person name="Winget D.M."/>
            <person name="White R.A.III."/>
            <person name="Hallam S.J."/>
            <person name="Suttle C.A."/>
        </authorList>
    </citation>
    <scope>NUCLEOTIDE SEQUENCE</scope>
    <source>
        <strain evidence="2">Oxic1_5</strain>
    </source>
</reference>
<organism evidence="2">
    <name type="scientific">uncultured marine virus</name>
    <dbReference type="NCBI Taxonomy" id="186617"/>
    <lineage>
        <taxon>Viruses</taxon>
        <taxon>environmental samples</taxon>
    </lineage>
</organism>
<evidence type="ECO:0000313" key="2">
    <source>
        <dbReference type="EMBL" id="AKH47959.1"/>
    </source>
</evidence>
<name>A0A0F7L604_9VIRU</name>
<evidence type="ECO:0000256" key="1">
    <source>
        <dbReference type="SAM" id="Phobius"/>
    </source>
</evidence>
<reference evidence="2" key="1">
    <citation type="journal article" date="2015" name="Front. Microbiol.">
        <title>Combining genomic sequencing methods to explore viral diversity and reveal potential virus-host interactions.</title>
        <authorList>
            <person name="Chow C.E."/>
            <person name="Winget D.M."/>
            <person name="White R.A.III."/>
            <person name="Hallam S.J."/>
            <person name="Suttle C.A."/>
        </authorList>
    </citation>
    <scope>NUCLEOTIDE SEQUENCE</scope>
    <source>
        <strain evidence="2">Oxic1_5</strain>
    </source>
</reference>
<feature type="transmembrane region" description="Helical" evidence="1">
    <location>
        <begin position="37"/>
        <end position="55"/>
    </location>
</feature>
<accession>A0A0F7L604</accession>
<dbReference type="EMBL" id="KR029600">
    <property type="protein sequence ID" value="AKH47959.1"/>
    <property type="molecule type" value="Genomic_DNA"/>
</dbReference>
<proteinExistence type="predicted"/>
<keyword evidence="1" id="KW-0472">Membrane</keyword>
<protein>
    <submittedName>
        <fullName evidence="2">Uncharacterized protein</fullName>
    </submittedName>
</protein>
<sequence length="58" mass="6814">MFVLSIREYCFFDLLSEIIINQPVVYSSNKYVSTPVLLGYISHLNMIVLFIQYTGEKY</sequence>